<keyword evidence="6" id="KW-1185">Reference proteome</keyword>
<sequence length="345" mass="39698">MSKKPTIKEIAKLANVSIGTVDRVIHNRGDVSKETTILIKKIMNELKYVPNTHARNLALNRNFKIAVLLPEHKNGEYWSEPMRAVQQANTDLKSFGVEIKIYLYNQKNKNSFIKESRRIFDEKNDAVLLAQVLIEESKIFMDTCKRKSIPYILIGSIKNDISALSTIGQNSYQGGRLAGELISFNQKKGTNFLIIHITKAQNPNLNVKERIMGFNSFFSDNNEFHYVIDSLIISEEDPDLIKKIQNKLIQTEKLGGVFVPNSKSHILVKALESKKLFRIVGYDLLDKNKQLLNKKKIDFLINQRPYEQAYEGIDYLYKYLGLQQLPPQIVSLPLDIVTKEKLMYY</sequence>
<dbReference type="PROSITE" id="PS50932">
    <property type="entry name" value="HTH_LACI_2"/>
    <property type="match status" value="1"/>
</dbReference>
<reference evidence="6" key="1">
    <citation type="journal article" date="2019" name="Int. J. Syst. Evol. Microbiol.">
        <title>The Global Catalogue of Microorganisms (GCM) 10K type strain sequencing project: providing services to taxonomists for standard genome sequencing and annotation.</title>
        <authorList>
            <consortium name="The Broad Institute Genomics Platform"/>
            <consortium name="The Broad Institute Genome Sequencing Center for Infectious Disease"/>
            <person name="Wu L."/>
            <person name="Ma J."/>
        </authorList>
    </citation>
    <scope>NUCLEOTIDE SEQUENCE [LARGE SCALE GENOMIC DNA]</scope>
    <source>
        <strain evidence="6">CECT 7477</strain>
    </source>
</reference>
<dbReference type="InterPro" id="IPR000843">
    <property type="entry name" value="HTH_LacI"/>
</dbReference>
<dbReference type="InterPro" id="IPR010982">
    <property type="entry name" value="Lambda_DNA-bd_dom_sf"/>
</dbReference>
<keyword evidence="3" id="KW-0804">Transcription</keyword>
<evidence type="ECO:0000256" key="3">
    <source>
        <dbReference type="ARBA" id="ARBA00023163"/>
    </source>
</evidence>
<evidence type="ECO:0000313" key="6">
    <source>
        <dbReference type="Proteomes" id="UP001595814"/>
    </source>
</evidence>
<dbReference type="EMBL" id="JBHSAW010000007">
    <property type="protein sequence ID" value="MFC4096416.1"/>
    <property type="molecule type" value="Genomic_DNA"/>
</dbReference>
<name>A0ABV8JQM8_9FLAO</name>
<comment type="caution">
    <text evidence="5">The sequence shown here is derived from an EMBL/GenBank/DDBJ whole genome shotgun (WGS) entry which is preliminary data.</text>
</comment>
<dbReference type="SMART" id="SM00354">
    <property type="entry name" value="HTH_LACI"/>
    <property type="match status" value="1"/>
</dbReference>
<dbReference type="PANTHER" id="PTHR30146:SF144">
    <property type="entry name" value="LACI-FAMILY TRANSCRIPTION REGULATOR"/>
    <property type="match status" value="1"/>
</dbReference>
<feature type="domain" description="HTH lacI-type" evidence="4">
    <location>
        <begin position="5"/>
        <end position="59"/>
    </location>
</feature>
<gene>
    <name evidence="5" type="ORF">ACFOUT_11070</name>
</gene>
<proteinExistence type="predicted"/>
<dbReference type="PROSITE" id="PS00356">
    <property type="entry name" value="HTH_LACI_1"/>
    <property type="match status" value="1"/>
</dbReference>
<keyword evidence="1" id="KW-0805">Transcription regulation</keyword>
<evidence type="ECO:0000259" key="4">
    <source>
        <dbReference type="PROSITE" id="PS50932"/>
    </source>
</evidence>
<evidence type="ECO:0000256" key="1">
    <source>
        <dbReference type="ARBA" id="ARBA00023015"/>
    </source>
</evidence>
<accession>A0ABV8JQM8</accession>
<dbReference type="InterPro" id="IPR028082">
    <property type="entry name" value="Peripla_BP_I"/>
</dbReference>
<evidence type="ECO:0000313" key="5">
    <source>
        <dbReference type="EMBL" id="MFC4096416.1"/>
    </source>
</evidence>
<dbReference type="SUPFAM" id="SSF47413">
    <property type="entry name" value="lambda repressor-like DNA-binding domains"/>
    <property type="match status" value="1"/>
</dbReference>
<dbReference type="Gene3D" id="1.10.260.40">
    <property type="entry name" value="lambda repressor-like DNA-binding domains"/>
    <property type="match status" value="1"/>
</dbReference>
<protein>
    <submittedName>
        <fullName evidence="5">Substrate-binding domain-containing protein</fullName>
    </submittedName>
</protein>
<dbReference type="RefSeq" id="WP_192463652.1">
    <property type="nucleotide sequence ID" value="NZ_JACYFJ010000010.1"/>
</dbReference>
<dbReference type="Pfam" id="PF00356">
    <property type="entry name" value="LacI"/>
    <property type="match status" value="1"/>
</dbReference>
<evidence type="ECO:0000256" key="2">
    <source>
        <dbReference type="ARBA" id="ARBA00023125"/>
    </source>
</evidence>
<organism evidence="5 6">
    <name type="scientific">Euzebyella saccharophila</name>
    <dbReference type="NCBI Taxonomy" id="679664"/>
    <lineage>
        <taxon>Bacteria</taxon>
        <taxon>Pseudomonadati</taxon>
        <taxon>Bacteroidota</taxon>
        <taxon>Flavobacteriia</taxon>
        <taxon>Flavobacteriales</taxon>
        <taxon>Flavobacteriaceae</taxon>
        <taxon>Euzebyella</taxon>
    </lineage>
</organism>
<keyword evidence="2" id="KW-0238">DNA-binding</keyword>
<dbReference type="Proteomes" id="UP001595814">
    <property type="component" value="Unassembled WGS sequence"/>
</dbReference>
<dbReference type="InterPro" id="IPR025997">
    <property type="entry name" value="SBP_2_dom"/>
</dbReference>
<dbReference type="Pfam" id="PF13407">
    <property type="entry name" value="Peripla_BP_4"/>
    <property type="match status" value="1"/>
</dbReference>
<dbReference type="CDD" id="cd01392">
    <property type="entry name" value="HTH_LacI"/>
    <property type="match status" value="1"/>
</dbReference>
<dbReference type="Gene3D" id="3.40.50.2300">
    <property type="match status" value="2"/>
</dbReference>
<dbReference type="SUPFAM" id="SSF53822">
    <property type="entry name" value="Periplasmic binding protein-like I"/>
    <property type="match status" value="1"/>
</dbReference>
<dbReference type="PANTHER" id="PTHR30146">
    <property type="entry name" value="LACI-RELATED TRANSCRIPTIONAL REPRESSOR"/>
    <property type="match status" value="1"/>
</dbReference>